<comment type="caution">
    <text evidence="2">The sequence shown here is derived from an EMBL/GenBank/DDBJ whole genome shotgun (WGS) entry which is preliminary data.</text>
</comment>
<evidence type="ECO:0000313" key="3">
    <source>
        <dbReference type="Proteomes" id="UP000321058"/>
    </source>
</evidence>
<evidence type="ECO:0000256" key="1">
    <source>
        <dbReference type="SAM" id="SignalP"/>
    </source>
</evidence>
<keyword evidence="3" id="KW-1185">Reference proteome</keyword>
<dbReference type="Proteomes" id="UP000321058">
    <property type="component" value="Unassembled WGS sequence"/>
</dbReference>
<feature type="chain" id="PRO_5022052982" description="Lipoprotein" evidence="1">
    <location>
        <begin position="24"/>
        <end position="146"/>
    </location>
</feature>
<dbReference type="RefSeq" id="WP_147147689.1">
    <property type="nucleotide sequence ID" value="NZ_BKAJ01000029.1"/>
</dbReference>
<accession>A0A512N5L3</accession>
<dbReference type="EMBL" id="BKAJ01000029">
    <property type="protein sequence ID" value="GEP54284.1"/>
    <property type="molecule type" value="Genomic_DNA"/>
</dbReference>
<name>A0A512N5L3_9HYPH</name>
<dbReference type="PROSITE" id="PS51257">
    <property type="entry name" value="PROKAR_LIPOPROTEIN"/>
    <property type="match status" value="1"/>
</dbReference>
<dbReference type="AlphaFoldDB" id="A0A512N5L3"/>
<proteinExistence type="predicted"/>
<evidence type="ECO:0000313" key="2">
    <source>
        <dbReference type="EMBL" id="GEP54284.1"/>
    </source>
</evidence>
<protein>
    <recommendedName>
        <fullName evidence="4">Lipoprotein</fullName>
    </recommendedName>
</protein>
<sequence length="146" mass="15325">MRRLGLTSSLLILLAGCAGSPSASPQADQEAKRFDRPAPDKAALYVYRSGLLGMARPIDVSLVGGSSAQLGYNTFIRVEGPPGPVEIGCKVGDKTGNGQVQVDNGQTRFVEVTMTVGWLTPGCEIAEVPADQGQAAVRSARRVEPQ</sequence>
<keyword evidence="1" id="KW-0732">Signal</keyword>
<feature type="signal peptide" evidence="1">
    <location>
        <begin position="1"/>
        <end position="23"/>
    </location>
</feature>
<organism evidence="2 3">
    <name type="scientific">Reyranella soli</name>
    <dbReference type="NCBI Taxonomy" id="1230389"/>
    <lineage>
        <taxon>Bacteria</taxon>
        <taxon>Pseudomonadati</taxon>
        <taxon>Pseudomonadota</taxon>
        <taxon>Alphaproteobacteria</taxon>
        <taxon>Hyphomicrobiales</taxon>
        <taxon>Reyranellaceae</taxon>
        <taxon>Reyranella</taxon>
    </lineage>
</organism>
<dbReference type="OrthoDB" id="7375569at2"/>
<gene>
    <name evidence="2" type="ORF">RSO01_14500</name>
</gene>
<evidence type="ECO:0008006" key="4">
    <source>
        <dbReference type="Google" id="ProtNLM"/>
    </source>
</evidence>
<reference evidence="2 3" key="1">
    <citation type="submission" date="2019-07" db="EMBL/GenBank/DDBJ databases">
        <title>Whole genome shotgun sequence of Reyranella soli NBRC 108950.</title>
        <authorList>
            <person name="Hosoyama A."/>
            <person name="Uohara A."/>
            <person name="Ohji S."/>
            <person name="Ichikawa N."/>
        </authorList>
    </citation>
    <scope>NUCLEOTIDE SEQUENCE [LARGE SCALE GENOMIC DNA]</scope>
    <source>
        <strain evidence="2 3">NBRC 108950</strain>
    </source>
</reference>